<protein>
    <submittedName>
        <fullName evidence="1">Uncharacterized protein</fullName>
    </submittedName>
</protein>
<sequence>MASNQLIRDLVRAIALGDGAKMKELNNQLPDADRNDYVIHVAAMFAGVAGHVFEQDQSATAVREFVDKMSFAYRNANPPFKPLAMEAICRGLLGEDHLLDEVSAVDQLDMEILAIRLIVDQYPAVSAQLESYLNDAEVLAAEWQSEE</sequence>
<dbReference type="Proteomes" id="UP001144313">
    <property type="component" value="Unassembled WGS sequence"/>
</dbReference>
<keyword evidence="2" id="KW-1185">Reference proteome</keyword>
<dbReference type="AlphaFoldDB" id="A0A9W6GCX5"/>
<organism evidence="1 2">
    <name type="scientific">Glycomyces algeriensis</name>
    <dbReference type="NCBI Taxonomy" id="256037"/>
    <lineage>
        <taxon>Bacteria</taxon>
        <taxon>Bacillati</taxon>
        <taxon>Actinomycetota</taxon>
        <taxon>Actinomycetes</taxon>
        <taxon>Glycomycetales</taxon>
        <taxon>Glycomycetaceae</taxon>
        <taxon>Glycomyces</taxon>
    </lineage>
</organism>
<comment type="caution">
    <text evidence="1">The sequence shown here is derived from an EMBL/GenBank/DDBJ whole genome shotgun (WGS) entry which is preliminary data.</text>
</comment>
<dbReference type="EMBL" id="BSDT01000001">
    <property type="protein sequence ID" value="GLI44507.1"/>
    <property type="molecule type" value="Genomic_DNA"/>
</dbReference>
<evidence type="ECO:0000313" key="1">
    <source>
        <dbReference type="EMBL" id="GLI44507.1"/>
    </source>
</evidence>
<accession>A0A9W6GCX5</accession>
<proteinExistence type="predicted"/>
<name>A0A9W6GCX5_9ACTN</name>
<dbReference type="RefSeq" id="WP_270118059.1">
    <property type="nucleotide sequence ID" value="NZ_BAAAOL010000007.1"/>
</dbReference>
<gene>
    <name evidence="1" type="ORF">GALLR39Z86_43570</name>
</gene>
<evidence type="ECO:0000313" key="2">
    <source>
        <dbReference type="Proteomes" id="UP001144313"/>
    </source>
</evidence>
<reference evidence="1" key="1">
    <citation type="submission" date="2022-12" db="EMBL/GenBank/DDBJ databases">
        <title>Reference genome sequencing for broad-spectrum identification of bacterial and archaeal isolates by mass spectrometry.</title>
        <authorList>
            <person name="Sekiguchi Y."/>
            <person name="Tourlousse D.M."/>
        </authorList>
    </citation>
    <scope>NUCLEOTIDE SEQUENCE</scope>
    <source>
        <strain evidence="1">LLR39Z86</strain>
    </source>
</reference>